<keyword evidence="5 7" id="KW-1133">Transmembrane helix</keyword>
<evidence type="ECO:0000256" key="6">
    <source>
        <dbReference type="ARBA" id="ARBA00023136"/>
    </source>
</evidence>
<protein>
    <submittedName>
        <fullName evidence="9">MFS family arabinose efflux permease</fullName>
    </submittedName>
</protein>
<sequence length="409" mass="44246">MSKESLVLIEQRRQIPTGRNSALVLLWALGLAAFLVNADSRAVAPVLPAIADDLQIRESTAGLLISAYAIPYGLFQLVYGPIADHIGKTRTITLALALFSIGTVGCGLVSSYESLFILRVITGVFAAGIIPIALAQIGDSFDFAERPKAISLFMAFSTSGQALGIVIGAFVSEFFTWKWLFLLIGLGGLPTLLFFFWQRGRENGGVGAAPVVASIPLKERYKRILSSKRARIIYLLVFLEGSLFFGGFTYLSVYANQNLHLSYLVVGLLAALFSLSALVGSQFITRAIHRIGQKNMALFGGLIMTGGFTVIWLIPAPWALALGFFLLGIGYSFCHSTLQTFATELLPEARGTCMSLFAFFLFIGTGIGPAILGYVYEYGGAEVMLGITVVCFLLFSLLCRSVFRSGAFR</sequence>
<feature type="transmembrane region" description="Helical" evidence="7">
    <location>
        <begin position="149"/>
        <end position="171"/>
    </location>
</feature>
<dbReference type="SUPFAM" id="SSF103473">
    <property type="entry name" value="MFS general substrate transporter"/>
    <property type="match status" value="1"/>
</dbReference>
<feature type="transmembrane region" description="Helical" evidence="7">
    <location>
        <begin position="354"/>
        <end position="376"/>
    </location>
</feature>
<dbReference type="CDD" id="cd17324">
    <property type="entry name" value="MFS_NepI_like"/>
    <property type="match status" value="1"/>
</dbReference>
<feature type="transmembrane region" description="Helical" evidence="7">
    <location>
        <begin position="320"/>
        <end position="342"/>
    </location>
</feature>
<keyword evidence="2" id="KW-0813">Transport</keyword>
<dbReference type="PANTHER" id="PTHR43124">
    <property type="entry name" value="PURINE EFFLUX PUMP PBUE"/>
    <property type="match status" value="1"/>
</dbReference>
<feature type="transmembrane region" description="Helical" evidence="7">
    <location>
        <begin position="62"/>
        <end position="79"/>
    </location>
</feature>
<keyword evidence="10" id="KW-1185">Reference proteome</keyword>
<proteinExistence type="predicted"/>
<evidence type="ECO:0000256" key="1">
    <source>
        <dbReference type="ARBA" id="ARBA00004651"/>
    </source>
</evidence>
<keyword evidence="6 7" id="KW-0472">Membrane</keyword>
<name>A0ABS4GVF0_9BACL</name>
<feature type="transmembrane region" description="Helical" evidence="7">
    <location>
        <begin position="232"/>
        <end position="255"/>
    </location>
</feature>
<comment type="caution">
    <text evidence="9">The sequence shown here is derived from an EMBL/GenBank/DDBJ whole genome shotgun (WGS) entry which is preliminary data.</text>
</comment>
<comment type="subcellular location">
    <subcellularLocation>
        <location evidence="1">Cell membrane</location>
        <topology evidence="1">Multi-pass membrane protein</topology>
    </subcellularLocation>
</comment>
<feature type="transmembrane region" description="Helical" evidence="7">
    <location>
        <begin position="116"/>
        <end position="137"/>
    </location>
</feature>
<evidence type="ECO:0000256" key="3">
    <source>
        <dbReference type="ARBA" id="ARBA00022475"/>
    </source>
</evidence>
<feature type="transmembrane region" description="Helical" evidence="7">
    <location>
        <begin position="382"/>
        <end position="403"/>
    </location>
</feature>
<feature type="transmembrane region" description="Helical" evidence="7">
    <location>
        <begin position="177"/>
        <end position="197"/>
    </location>
</feature>
<evidence type="ECO:0000256" key="2">
    <source>
        <dbReference type="ARBA" id="ARBA00022448"/>
    </source>
</evidence>
<keyword evidence="3" id="KW-1003">Cell membrane</keyword>
<dbReference type="RefSeq" id="WP_209812235.1">
    <property type="nucleotide sequence ID" value="NZ_JAGGKT010000018.1"/>
</dbReference>
<dbReference type="InterPro" id="IPR020846">
    <property type="entry name" value="MFS_dom"/>
</dbReference>
<gene>
    <name evidence="9" type="ORF">J2Z37_004248</name>
</gene>
<feature type="transmembrane region" description="Helical" evidence="7">
    <location>
        <begin position="91"/>
        <end position="110"/>
    </location>
</feature>
<feature type="domain" description="Major facilitator superfamily (MFS) profile" evidence="8">
    <location>
        <begin position="25"/>
        <end position="404"/>
    </location>
</feature>
<dbReference type="Pfam" id="PF07690">
    <property type="entry name" value="MFS_1"/>
    <property type="match status" value="1"/>
</dbReference>
<dbReference type="Proteomes" id="UP001519343">
    <property type="component" value="Unassembled WGS sequence"/>
</dbReference>
<dbReference type="InterPro" id="IPR036259">
    <property type="entry name" value="MFS_trans_sf"/>
</dbReference>
<evidence type="ECO:0000313" key="9">
    <source>
        <dbReference type="EMBL" id="MBP1934229.1"/>
    </source>
</evidence>
<dbReference type="InterPro" id="IPR050189">
    <property type="entry name" value="MFS_Efflux_Transporters"/>
</dbReference>
<feature type="transmembrane region" description="Helical" evidence="7">
    <location>
        <begin position="261"/>
        <end position="284"/>
    </location>
</feature>
<feature type="transmembrane region" description="Helical" evidence="7">
    <location>
        <begin position="296"/>
        <end position="314"/>
    </location>
</feature>
<dbReference type="InterPro" id="IPR011701">
    <property type="entry name" value="MFS"/>
</dbReference>
<evidence type="ECO:0000313" key="10">
    <source>
        <dbReference type="Proteomes" id="UP001519343"/>
    </source>
</evidence>
<evidence type="ECO:0000256" key="4">
    <source>
        <dbReference type="ARBA" id="ARBA00022692"/>
    </source>
</evidence>
<keyword evidence="4 7" id="KW-0812">Transmembrane</keyword>
<dbReference type="PROSITE" id="PS50850">
    <property type="entry name" value="MFS"/>
    <property type="match status" value="1"/>
</dbReference>
<evidence type="ECO:0000256" key="5">
    <source>
        <dbReference type="ARBA" id="ARBA00022989"/>
    </source>
</evidence>
<reference evidence="9 10" key="1">
    <citation type="submission" date="2021-03" db="EMBL/GenBank/DDBJ databases">
        <title>Genomic Encyclopedia of Type Strains, Phase IV (KMG-IV): sequencing the most valuable type-strain genomes for metagenomic binning, comparative biology and taxonomic classification.</title>
        <authorList>
            <person name="Goeker M."/>
        </authorList>
    </citation>
    <scope>NUCLEOTIDE SEQUENCE [LARGE SCALE GENOMIC DNA]</scope>
    <source>
        <strain evidence="9 10">DSM 24738</strain>
    </source>
</reference>
<dbReference type="EMBL" id="JAGGKT010000018">
    <property type="protein sequence ID" value="MBP1934229.1"/>
    <property type="molecule type" value="Genomic_DNA"/>
</dbReference>
<accession>A0ABS4GVF0</accession>
<dbReference type="PANTHER" id="PTHR43124:SF3">
    <property type="entry name" value="CHLORAMPHENICOL EFFLUX PUMP RV0191"/>
    <property type="match status" value="1"/>
</dbReference>
<evidence type="ECO:0000256" key="7">
    <source>
        <dbReference type="SAM" id="Phobius"/>
    </source>
</evidence>
<dbReference type="Gene3D" id="1.20.1250.20">
    <property type="entry name" value="MFS general substrate transporter like domains"/>
    <property type="match status" value="1"/>
</dbReference>
<evidence type="ECO:0000259" key="8">
    <source>
        <dbReference type="PROSITE" id="PS50850"/>
    </source>
</evidence>
<organism evidence="9 10">
    <name type="scientific">Ammoniphilus resinae</name>
    <dbReference type="NCBI Taxonomy" id="861532"/>
    <lineage>
        <taxon>Bacteria</taxon>
        <taxon>Bacillati</taxon>
        <taxon>Bacillota</taxon>
        <taxon>Bacilli</taxon>
        <taxon>Bacillales</taxon>
        <taxon>Paenibacillaceae</taxon>
        <taxon>Aneurinibacillus group</taxon>
        <taxon>Ammoniphilus</taxon>
    </lineage>
</organism>